<dbReference type="GO" id="GO:0006310">
    <property type="term" value="P:DNA recombination"/>
    <property type="evidence" value="ECO:0007669"/>
    <property type="project" value="UniProtKB-UniRule"/>
</dbReference>
<dbReference type="AlphaFoldDB" id="A0A0G0DFF8"/>
<keyword evidence="1 2" id="KW-0238">DNA-binding</keyword>
<comment type="caution">
    <text evidence="2">Lacks conserved residue(s) required for the propagation of feature annotation.</text>
</comment>
<dbReference type="InterPro" id="IPR012340">
    <property type="entry name" value="NA-bd_OB-fold"/>
</dbReference>
<dbReference type="PATRIC" id="fig|1619090.3.peg.462"/>
<dbReference type="PIRSF" id="PIRSF002070">
    <property type="entry name" value="SSB"/>
    <property type="match status" value="1"/>
</dbReference>
<proteinExistence type="inferred from homology"/>
<comment type="subunit">
    <text evidence="2">Homotetramer.</text>
</comment>
<feature type="compositionally biased region" description="Acidic residues" evidence="4">
    <location>
        <begin position="146"/>
        <end position="165"/>
    </location>
</feature>
<dbReference type="GO" id="GO:0006281">
    <property type="term" value="P:DNA repair"/>
    <property type="evidence" value="ECO:0007669"/>
    <property type="project" value="UniProtKB-UniRule"/>
</dbReference>
<evidence type="ECO:0000256" key="1">
    <source>
        <dbReference type="ARBA" id="ARBA00023125"/>
    </source>
</evidence>
<evidence type="ECO:0000313" key="5">
    <source>
        <dbReference type="EMBL" id="KKP92138.1"/>
    </source>
</evidence>
<dbReference type="InterPro" id="IPR000424">
    <property type="entry name" value="Primosome_PriB/ssb"/>
</dbReference>
<evidence type="ECO:0000256" key="4">
    <source>
        <dbReference type="SAM" id="MobiDB-lite"/>
    </source>
</evidence>
<dbReference type="InterPro" id="IPR011344">
    <property type="entry name" value="ssDNA-bd"/>
</dbReference>
<dbReference type="PANTHER" id="PTHR10302">
    <property type="entry name" value="SINGLE-STRANDED DNA-BINDING PROTEIN"/>
    <property type="match status" value="1"/>
</dbReference>
<dbReference type="Pfam" id="PF00436">
    <property type="entry name" value="SSB"/>
    <property type="match status" value="1"/>
</dbReference>
<dbReference type="GO" id="GO:0006260">
    <property type="term" value="P:DNA replication"/>
    <property type="evidence" value="ECO:0007669"/>
    <property type="project" value="UniProtKB-UniRule"/>
</dbReference>
<dbReference type="PANTHER" id="PTHR10302:SF27">
    <property type="entry name" value="SINGLE-STRANDED DNA-BINDING PROTEIN"/>
    <property type="match status" value="1"/>
</dbReference>
<evidence type="ECO:0000256" key="2">
    <source>
        <dbReference type="HAMAP-Rule" id="MF_00984"/>
    </source>
</evidence>
<sequence length="165" mass="18357">MAARSLNKVMLIGNLTRDPEMRYTNSGTPVVTFGMATNKSWKDTNGEMKELAEFHNVVAWNKMAEICQQLLAKGMKIYVEGSLNTRSWQADDNTTRYKTEVRIEDMILLDSKGKQGAGVDEDAAHAERPEKAAKAPKEDVVADEAAPVEEEAPVDQDPLEEDLPF</sequence>
<dbReference type="PROSITE" id="PS50935">
    <property type="entry name" value="SSB"/>
    <property type="match status" value="1"/>
</dbReference>
<dbReference type="GO" id="GO:0009295">
    <property type="term" value="C:nucleoid"/>
    <property type="evidence" value="ECO:0007669"/>
    <property type="project" value="TreeGrafter"/>
</dbReference>
<feature type="region of interest" description="Disordered" evidence="4">
    <location>
        <begin position="112"/>
        <end position="165"/>
    </location>
</feature>
<name>A0A0G0DFF8_9BACT</name>
<gene>
    <name evidence="5" type="ORF">UR96_C0020G0014</name>
</gene>
<keyword evidence="2" id="KW-0234">DNA repair</keyword>
<evidence type="ECO:0000256" key="3">
    <source>
        <dbReference type="PIRNR" id="PIRNR002070"/>
    </source>
</evidence>
<organism evidence="5 6">
    <name type="scientific">candidate division WS6 bacterium GW2011_GWC1_36_11</name>
    <dbReference type="NCBI Taxonomy" id="1619090"/>
    <lineage>
        <taxon>Bacteria</taxon>
        <taxon>Candidatus Dojkabacteria</taxon>
    </lineage>
</organism>
<feature type="compositionally biased region" description="Basic and acidic residues" evidence="4">
    <location>
        <begin position="122"/>
        <end position="140"/>
    </location>
</feature>
<dbReference type="NCBIfam" id="TIGR00621">
    <property type="entry name" value="ssb"/>
    <property type="match status" value="1"/>
</dbReference>
<dbReference type="CDD" id="cd04496">
    <property type="entry name" value="SSB_OBF"/>
    <property type="match status" value="1"/>
</dbReference>
<dbReference type="Proteomes" id="UP000034140">
    <property type="component" value="Unassembled WGS sequence"/>
</dbReference>
<keyword evidence="2" id="KW-0227">DNA damage</keyword>
<dbReference type="GO" id="GO:0003697">
    <property type="term" value="F:single-stranded DNA binding"/>
    <property type="evidence" value="ECO:0007669"/>
    <property type="project" value="UniProtKB-UniRule"/>
</dbReference>
<keyword evidence="2" id="KW-0235">DNA replication</keyword>
<dbReference type="HAMAP" id="MF_00984">
    <property type="entry name" value="SSB"/>
    <property type="match status" value="1"/>
</dbReference>
<comment type="function">
    <text evidence="2">Plays an important role in DNA replication, recombination and repair. Binds to ssDNA and to an array of partner proteins to recruit them to their sites of action during DNA metabolism.</text>
</comment>
<dbReference type="EMBL" id="LBRE01000020">
    <property type="protein sequence ID" value="KKP92138.1"/>
    <property type="molecule type" value="Genomic_DNA"/>
</dbReference>
<dbReference type="SUPFAM" id="SSF50249">
    <property type="entry name" value="Nucleic acid-binding proteins"/>
    <property type="match status" value="1"/>
</dbReference>
<comment type="caution">
    <text evidence="5">The sequence shown here is derived from an EMBL/GenBank/DDBJ whole genome shotgun (WGS) entry which is preliminary data.</text>
</comment>
<reference evidence="5 6" key="1">
    <citation type="journal article" date="2015" name="Nature">
        <title>rRNA introns, odd ribosomes, and small enigmatic genomes across a large radiation of phyla.</title>
        <authorList>
            <person name="Brown C.T."/>
            <person name="Hug L.A."/>
            <person name="Thomas B.C."/>
            <person name="Sharon I."/>
            <person name="Castelle C.J."/>
            <person name="Singh A."/>
            <person name="Wilkins M.J."/>
            <person name="Williams K.H."/>
            <person name="Banfield J.F."/>
        </authorList>
    </citation>
    <scope>NUCLEOTIDE SEQUENCE [LARGE SCALE GENOMIC DNA]</scope>
</reference>
<keyword evidence="2" id="KW-0233">DNA recombination</keyword>
<feature type="short sequence motif" description="Important for interaction with partner proteins" evidence="2">
    <location>
        <begin position="160"/>
        <end position="165"/>
    </location>
</feature>
<accession>A0A0G0DFF8</accession>
<evidence type="ECO:0000313" key="6">
    <source>
        <dbReference type="Proteomes" id="UP000034140"/>
    </source>
</evidence>
<dbReference type="Gene3D" id="2.40.50.140">
    <property type="entry name" value="Nucleic acid-binding proteins"/>
    <property type="match status" value="1"/>
</dbReference>
<protein>
    <recommendedName>
        <fullName evidence="2 3">Single-stranded DNA-binding protein</fullName>
        <shortName evidence="2">SSB</shortName>
    </recommendedName>
</protein>